<dbReference type="Gene3D" id="3.40.50.720">
    <property type="entry name" value="NAD(P)-binding Rossmann-like Domain"/>
    <property type="match status" value="1"/>
</dbReference>
<reference evidence="14 15" key="1">
    <citation type="submission" date="2012-06" db="EMBL/GenBank/DDBJ databases">
        <title>Complete genome sequence of Corynebacterium terpenotabidum Y-11 (=DSM 44721).</title>
        <authorList>
            <person name="Ruckert C."/>
            <person name="Albersmeier A."/>
            <person name="Al-Dilaimi A."/>
            <person name="Szczepanowski R."/>
            <person name="Kalinowski J."/>
        </authorList>
    </citation>
    <scope>NUCLEOTIDE SEQUENCE [LARGE SCALE GENOMIC DNA]</scope>
    <source>
        <strain evidence="14 15">Y-11</strain>
    </source>
</reference>
<dbReference type="PIRSF" id="PIRSF000102">
    <property type="entry name" value="Lac_mal_DH"/>
    <property type="match status" value="1"/>
</dbReference>
<evidence type="ECO:0000256" key="11">
    <source>
        <dbReference type="RuleBase" id="RU000422"/>
    </source>
</evidence>
<evidence type="ECO:0000256" key="1">
    <source>
        <dbReference type="ARBA" id="ARBA00009613"/>
    </source>
</evidence>
<keyword evidence="7 11" id="KW-0816">Tricarboxylic acid cycle</keyword>
<dbReference type="Pfam" id="PF00056">
    <property type="entry name" value="Ldh_1_N"/>
    <property type="match status" value="1"/>
</dbReference>
<dbReference type="Proteomes" id="UP000014809">
    <property type="component" value="Chromosome"/>
</dbReference>
<dbReference type="EC" id="1.1.1.37" evidence="2 7"/>
<evidence type="ECO:0000259" key="12">
    <source>
        <dbReference type="Pfam" id="PF00056"/>
    </source>
</evidence>
<feature type="binding site" evidence="7 9">
    <location>
        <position position="103"/>
    </location>
    <ligand>
        <name>substrate</name>
    </ligand>
</feature>
<dbReference type="NCBIfam" id="TIGR01759">
    <property type="entry name" value="MalateDH-SF1"/>
    <property type="match status" value="1"/>
</dbReference>
<gene>
    <name evidence="7" type="primary">mdh</name>
    <name evidence="14" type="ORF">A606_03520</name>
</gene>
<dbReference type="InterPro" id="IPR022383">
    <property type="entry name" value="Lactate/malate_DH_C"/>
</dbReference>
<accession>S4XFF5</accession>
<dbReference type="SUPFAM" id="SSF56327">
    <property type="entry name" value="LDH C-terminal domain-like"/>
    <property type="match status" value="1"/>
</dbReference>
<evidence type="ECO:0000256" key="9">
    <source>
        <dbReference type="PIRSR" id="PIRSR000102-2"/>
    </source>
</evidence>
<dbReference type="eggNOG" id="COG0039">
    <property type="taxonomic scope" value="Bacteria"/>
</dbReference>
<dbReference type="STRING" id="1200352.A606_03520"/>
<sequence>MASTPALAPVTVTVTGAAGQIAYSLLFRIAAGEVFGPTTPVNLRLLEIPNAVTAAEGVALELFDSAFPLLNDVEVTDGRATAFAGADAVFLVGAKPRGKGAERAALIADNGKIFGPQGHAISDYASDDVRVLVVGNPANTNAAIVVAAVENERGGSGVSAGHITAMTRLDHNRALAQVAAKLSLPISRLQRLTVWGNHSTTQFPDVTELRDAATGEALAARLSEHWLTEEFIPRVARRGSEIISVRGSSSAASAASAAVDHMRDWFQGTREGDWVSVALPSDGSYGVPEGLVSSFPCRSVNGEWEIVQGLEIGDVQRARIDASVADLQAEAATVRALGLV</sequence>
<keyword evidence="4 7" id="KW-0560">Oxidoreductase</keyword>
<feature type="binding site" evidence="7 10">
    <location>
        <begin position="134"/>
        <end position="136"/>
    </location>
    <ligand>
        <name>NAD(+)</name>
        <dbReference type="ChEBI" id="CHEBI:57540"/>
    </ligand>
</feature>
<feature type="domain" description="Lactate/malate dehydrogenase N-terminal" evidence="12">
    <location>
        <begin position="11"/>
        <end position="146"/>
    </location>
</feature>
<dbReference type="FunFam" id="3.40.50.720:FF:000010">
    <property type="entry name" value="Malate dehydrogenase"/>
    <property type="match status" value="1"/>
</dbReference>
<dbReference type="NCBIfam" id="NF003916">
    <property type="entry name" value="PRK05442.1"/>
    <property type="match status" value="1"/>
</dbReference>
<dbReference type="PROSITE" id="PS00068">
    <property type="entry name" value="MDH"/>
    <property type="match status" value="1"/>
</dbReference>
<evidence type="ECO:0000313" key="15">
    <source>
        <dbReference type="Proteomes" id="UP000014809"/>
    </source>
</evidence>
<dbReference type="GO" id="GO:0030060">
    <property type="term" value="F:L-malate dehydrogenase (NAD+) activity"/>
    <property type="evidence" value="ECO:0007669"/>
    <property type="project" value="UniProtKB-UniRule"/>
</dbReference>
<evidence type="ECO:0000256" key="4">
    <source>
        <dbReference type="ARBA" id="ARBA00023002"/>
    </source>
</evidence>
<dbReference type="InterPro" id="IPR001557">
    <property type="entry name" value="L-lactate/malate_DH"/>
</dbReference>
<evidence type="ECO:0000259" key="13">
    <source>
        <dbReference type="Pfam" id="PF02866"/>
    </source>
</evidence>
<dbReference type="HAMAP" id="MF_01517">
    <property type="entry name" value="Malate_dehydrog_2"/>
    <property type="match status" value="1"/>
</dbReference>
<dbReference type="InterPro" id="IPR010945">
    <property type="entry name" value="Malate_DH_type2"/>
</dbReference>
<dbReference type="Pfam" id="PF02866">
    <property type="entry name" value="Ldh_1_C"/>
    <property type="match status" value="1"/>
</dbReference>
<keyword evidence="5 7" id="KW-0520">NAD</keyword>
<dbReference type="GO" id="GO:0006108">
    <property type="term" value="P:malate metabolic process"/>
    <property type="evidence" value="ECO:0007669"/>
    <property type="project" value="InterPro"/>
</dbReference>
<comment type="similarity">
    <text evidence="1 7">Belongs to the LDH/MDH superfamily. MDH type 2 family.</text>
</comment>
<proteinExistence type="inferred from homology"/>
<dbReference type="InterPro" id="IPR015955">
    <property type="entry name" value="Lactate_DH/Glyco_Ohase_4_C"/>
</dbReference>
<dbReference type="FunFam" id="3.90.110.10:FF:000002">
    <property type="entry name" value="Malate dehydrogenase"/>
    <property type="match status" value="1"/>
</dbReference>
<evidence type="ECO:0000256" key="3">
    <source>
        <dbReference type="ARBA" id="ARBA00020382"/>
    </source>
</evidence>
<feature type="binding site" evidence="7 10">
    <location>
        <position position="110"/>
    </location>
    <ligand>
        <name>NAD(+)</name>
        <dbReference type="ChEBI" id="CHEBI:57540"/>
    </ligand>
</feature>
<dbReference type="SUPFAM" id="SSF51735">
    <property type="entry name" value="NAD(P)-binding Rossmann-fold domains"/>
    <property type="match status" value="1"/>
</dbReference>
<dbReference type="KEGG" id="cter:A606_03520"/>
<keyword evidence="15" id="KW-1185">Reference proteome</keyword>
<evidence type="ECO:0000256" key="6">
    <source>
        <dbReference type="ARBA" id="ARBA00048313"/>
    </source>
</evidence>
<dbReference type="Gene3D" id="3.90.110.10">
    <property type="entry name" value="Lactate dehydrogenase/glycoside hydrolase, family 4, C-terminal"/>
    <property type="match status" value="1"/>
</dbReference>
<feature type="binding site" evidence="7 9">
    <location>
        <position position="173"/>
    </location>
    <ligand>
        <name>substrate</name>
    </ligand>
</feature>
<evidence type="ECO:0000256" key="8">
    <source>
        <dbReference type="PIRSR" id="PIRSR000102-1"/>
    </source>
</evidence>
<protein>
    <recommendedName>
        <fullName evidence="3 7">Malate dehydrogenase</fullName>
        <ecNumber evidence="2 7">1.1.1.37</ecNumber>
    </recommendedName>
</protein>
<dbReference type="AlphaFoldDB" id="S4XFF5"/>
<feature type="domain" description="Lactate/malate dehydrogenase C-terminal" evidence="13">
    <location>
        <begin position="167"/>
        <end position="334"/>
    </location>
</feature>
<evidence type="ECO:0000256" key="5">
    <source>
        <dbReference type="ARBA" id="ARBA00023027"/>
    </source>
</evidence>
<feature type="active site" description="Proton acceptor" evidence="7 8">
    <location>
        <position position="198"/>
    </location>
</feature>
<dbReference type="HOGENOM" id="CLU_040727_2_0_11"/>
<dbReference type="InterPro" id="IPR036291">
    <property type="entry name" value="NAD(P)-bd_dom_sf"/>
</dbReference>
<dbReference type="GO" id="GO:0006099">
    <property type="term" value="P:tricarboxylic acid cycle"/>
    <property type="evidence" value="ECO:0007669"/>
    <property type="project" value="UniProtKB-UniRule"/>
</dbReference>
<evidence type="ECO:0000256" key="10">
    <source>
        <dbReference type="PIRSR" id="PIRSR000102-3"/>
    </source>
</evidence>
<organism evidence="14 15">
    <name type="scientific">Corynebacterium terpenotabidum Y-11</name>
    <dbReference type="NCBI Taxonomy" id="1200352"/>
    <lineage>
        <taxon>Bacteria</taxon>
        <taxon>Bacillati</taxon>
        <taxon>Actinomycetota</taxon>
        <taxon>Actinomycetes</taxon>
        <taxon>Mycobacteriales</taxon>
        <taxon>Corynebacteriaceae</taxon>
        <taxon>Corynebacterium</taxon>
    </lineage>
</organism>
<dbReference type="EMBL" id="CP003696">
    <property type="protein sequence ID" value="AGP30355.1"/>
    <property type="molecule type" value="Genomic_DNA"/>
</dbReference>
<dbReference type="PANTHER" id="PTHR23382">
    <property type="entry name" value="MALATE DEHYDROGENASE"/>
    <property type="match status" value="1"/>
</dbReference>
<evidence type="ECO:0000313" key="14">
    <source>
        <dbReference type="EMBL" id="AGP30355.1"/>
    </source>
</evidence>
<comment type="catalytic activity">
    <reaction evidence="6 7 11">
        <text>(S)-malate + NAD(+) = oxaloacetate + NADH + H(+)</text>
        <dbReference type="Rhea" id="RHEA:21432"/>
        <dbReference type="ChEBI" id="CHEBI:15378"/>
        <dbReference type="ChEBI" id="CHEBI:15589"/>
        <dbReference type="ChEBI" id="CHEBI:16452"/>
        <dbReference type="ChEBI" id="CHEBI:57540"/>
        <dbReference type="ChEBI" id="CHEBI:57945"/>
        <dbReference type="EC" id="1.1.1.37"/>
    </reaction>
</comment>
<feature type="binding site" evidence="7 9">
    <location>
        <position position="136"/>
    </location>
    <ligand>
        <name>substrate</name>
    </ligand>
</feature>
<evidence type="ECO:0000256" key="7">
    <source>
        <dbReference type="HAMAP-Rule" id="MF_01517"/>
    </source>
</evidence>
<feature type="binding site" evidence="7">
    <location>
        <begin position="16"/>
        <end position="22"/>
    </location>
    <ligand>
        <name>NAD(+)</name>
        <dbReference type="ChEBI" id="CHEBI:57540"/>
    </ligand>
</feature>
<feature type="binding site" evidence="7 9">
    <location>
        <position position="97"/>
    </location>
    <ligand>
        <name>substrate</name>
    </ligand>
</feature>
<dbReference type="InterPro" id="IPR001252">
    <property type="entry name" value="Malate_DH_AS"/>
</dbReference>
<evidence type="ECO:0000256" key="2">
    <source>
        <dbReference type="ARBA" id="ARBA00012995"/>
    </source>
</evidence>
<feature type="binding site" evidence="7">
    <location>
        <position position="117"/>
    </location>
    <ligand>
        <name>NAD(+)</name>
        <dbReference type="ChEBI" id="CHEBI:57540"/>
    </ligand>
</feature>
<comment type="function">
    <text evidence="7">Catalyzes the reversible oxidation of malate to oxaloacetate.</text>
</comment>
<dbReference type="OrthoDB" id="9802969at2"/>
<dbReference type="PATRIC" id="fig|1200352.3.peg.707"/>
<name>S4XFF5_9CORY</name>
<dbReference type="RefSeq" id="WP_020440718.1">
    <property type="nucleotide sequence ID" value="NC_021663.1"/>
</dbReference>
<dbReference type="InterPro" id="IPR001236">
    <property type="entry name" value="Lactate/malate_DH_N"/>
</dbReference>